<dbReference type="EMBL" id="JARK01001385">
    <property type="protein sequence ID" value="EYC11780.1"/>
    <property type="molecule type" value="Genomic_DNA"/>
</dbReference>
<dbReference type="OrthoDB" id="6493944at2759"/>
<proteinExistence type="predicted"/>
<protein>
    <submittedName>
        <fullName evidence="1">Uncharacterized protein</fullName>
    </submittedName>
</protein>
<organism evidence="1 2">
    <name type="scientific">Ancylostoma ceylanicum</name>
    <dbReference type="NCBI Taxonomy" id="53326"/>
    <lineage>
        <taxon>Eukaryota</taxon>
        <taxon>Metazoa</taxon>
        <taxon>Ecdysozoa</taxon>
        <taxon>Nematoda</taxon>
        <taxon>Chromadorea</taxon>
        <taxon>Rhabditida</taxon>
        <taxon>Rhabditina</taxon>
        <taxon>Rhabditomorpha</taxon>
        <taxon>Strongyloidea</taxon>
        <taxon>Ancylostomatidae</taxon>
        <taxon>Ancylostomatinae</taxon>
        <taxon>Ancylostoma</taxon>
    </lineage>
</organism>
<evidence type="ECO:0000313" key="1">
    <source>
        <dbReference type="EMBL" id="EYC11780.1"/>
    </source>
</evidence>
<dbReference type="Proteomes" id="UP000024635">
    <property type="component" value="Unassembled WGS sequence"/>
</dbReference>
<dbReference type="AlphaFoldDB" id="A0A016U9E1"/>
<accession>A0A016U9E1</accession>
<keyword evidence="2" id="KW-1185">Reference proteome</keyword>
<evidence type="ECO:0000313" key="2">
    <source>
        <dbReference type="Proteomes" id="UP000024635"/>
    </source>
</evidence>
<name>A0A016U9E1_9BILA</name>
<sequence length="76" mass="8515">MMHRPAPNTACKCYLPAYRWQRLKASEARFGLQVSSIAASLRLFDVKSRHSTEPSPLIFLELDGPGASATTRFKCM</sequence>
<reference evidence="2" key="1">
    <citation type="journal article" date="2015" name="Nat. Genet.">
        <title>The genome and transcriptome of the zoonotic hookworm Ancylostoma ceylanicum identify infection-specific gene families.</title>
        <authorList>
            <person name="Schwarz E.M."/>
            <person name="Hu Y."/>
            <person name="Antoshechkin I."/>
            <person name="Miller M.M."/>
            <person name="Sternberg P.W."/>
            <person name="Aroian R.V."/>
        </authorList>
    </citation>
    <scope>NUCLEOTIDE SEQUENCE</scope>
    <source>
        <strain evidence="2">HY135</strain>
    </source>
</reference>
<gene>
    <name evidence="1" type="primary">Acey_s0049.g1765</name>
    <name evidence="1" type="ORF">Y032_0049g1765</name>
</gene>
<comment type="caution">
    <text evidence="1">The sequence shown here is derived from an EMBL/GenBank/DDBJ whole genome shotgun (WGS) entry which is preliminary data.</text>
</comment>